<dbReference type="Proteomes" id="UP001212152">
    <property type="component" value="Unassembled WGS sequence"/>
</dbReference>
<evidence type="ECO:0000256" key="1">
    <source>
        <dbReference type="ARBA" id="ARBA00006547"/>
    </source>
</evidence>
<organism evidence="2 3">
    <name type="scientific">Geranomyces variabilis</name>
    <dbReference type="NCBI Taxonomy" id="109894"/>
    <lineage>
        <taxon>Eukaryota</taxon>
        <taxon>Fungi</taxon>
        <taxon>Fungi incertae sedis</taxon>
        <taxon>Chytridiomycota</taxon>
        <taxon>Chytridiomycota incertae sedis</taxon>
        <taxon>Chytridiomycetes</taxon>
        <taxon>Spizellomycetales</taxon>
        <taxon>Powellomycetaceae</taxon>
        <taxon>Geranomyces</taxon>
    </lineage>
</organism>
<proteinExistence type="inferred from homology"/>
<dbReference type="InterPro" id="IPR001447">
    <property type="entry name" value="Arylamine_N-AcTrfase"/>
</dbReference>
<evidence type="ECO:0000313" key="3">
    <source>
        <dbReference type="Proteomes" id="UP001212152"/>
    </source>
</evidence>
<comment type="similarity">
    <text evidence="1">Belongs to the arylamine N-acetyltransferase family.</text>
</comment>
<comment type="caution">
    <text evidence="2">The sequence shown here is derived from an EMBL/GenBank/DDBJ whole genome shotgun (WGS) entry which is preliminary data.</text>
</comment>
<dbReference type="EMBL" id="JADGJQ010000016">
    <property type="protein sequence ID" value="KAJ3180514.1"/>
    <property type="molecule type" value="Genomic_DNA"/>
</dbReference>
<dbReference type="InterPro" id="IPR053710">
    <property type="entry name" value="Arylamine_NAT_domain_sf"/>
</dbReference>
<sequence length="346" mass="37207">MSEPASFTAAQLSAYVARIGLHEANNVASSSLPVTLDTLRRLQAAQLQTVPYENLSLHWRPNDAIRDSIPPCGISPDAVCDKMVASRTRGGYCLELNYLLAYALRAVGFSVDCCTARWLVPMGHGAVESVEENTNTAAADDDAPMVVPDLLSIWPTHVLLVVSAPALSPDRYLVDVGLAKNSLTAPIKLEDAAAGFGIAGKQVRLRKVPGSAGQDNNNASPQAWVVQFRLPGRRKWTDTIHFVDQPADQAAVDQIHQWMSRAPESVTPEVPFATMVCPGIGQVSIAGNILKIRGCDPADPAVADPTRDQPVIEVVDTEAEFERYFGIKGYKNGATLVKVGETAPAW</sequence>
<protein>
    <submittedName>
        <fullName evidence="2">N-terminal acetyltransferase</fullName>
    </submittedName>
</protein>
<dbReference type="InterPro" id="IPR038765">
    <property type="entry name" value="Papain-like_cys_pep_sf"/>
</dbReference>
<dbReference type="Gene3D" id="3.30.2140.20">
    <property type="match status" value="1"/>
</dbReference>
<dbReference type="PANTHER" id="PTHR11786">
    <property type="entry name" value="N-HYDROXYARYLAMINE O-ACETYLTRANSFERASE"/>
    <property type="match status" value="1"/>
</dbReference>
<gene>
    <name evidence="2" type="primary">NAT3</name>
    <name evidence="2" type="ORF">HDU87_002023</name>
</gene>
<reference evidence="2" key="1">
    <citation type="submission" date="2020-05" db="EMBL/GenBank/DDBJ databases">
        <title>Phylogenomic resolution of chytrid fungi.</title>
        <authorList>
            <person name="Stajich J.E."/>
            <person name="Amses K."/>
            <person name="Simmons R."/>
            <person name="Seto K."/>
            <person name="Myers J."/>
            <person name="Bonds A."/>
            <person name="Quandt C.A."/>
            <person name="Barry K."/>
            <person name="Liu P."/>
            <person name="Grigoriev I."/>
            <person name="Longcore J.E."/>
            <person name="James T.Y."/>
        </authorList>
    </citation>
    <scope>NUCLEOTIDE SEQUENCE</scope>
    <source>
        <strain evidence="2">JEL0379</strain>
    </source>
</reference>
<accession>A0AAD5TP88</accession>
<evidence type="ECO:0000313" key="2">
    <source>
        <dbReference type="EMBL" id="KAJ3180514.1"/>
    </source>
</evidence>
<keyword evidence="3" id="KW-1185">Reference proteome</keyword>
<name>A0AAD5TP88_9FUNG</name>
<dbReference type="PANTHER" id="PTHR11786:SF0">
    <property type="entry name" value="ARYLAMINE N-ACETYLTRANSFERASE 4-RELATED"/>
    <property type="match status" value="1"/>
</dbReference>
<dbReference type="AlphaFoldDB" id="A0AAD5TP88"/>
<dbReference type="SUPFAM" id="SSF54001">
    <property type="entry name" value="Cysteine proteinases"/>
    <property type="match status" value="1"/>
</dbReference>
<dbReference type="GO" id="GO:0016407">
    <property type="term" value="F:acetyltransferase activity"/>
    <property type="evidence" value="ECO:0007669"/>
    <property type="project" value="InterPro"/>
</dbReference>
<dbReference type="Pfam" id="PF00797">
    <property type="entry name" value="Acetyltransf_2"/>
    <property type="match status" value="2"/>
</dbReference>